<name>A0A6J5TCZ0_9CAUD</name>
<feature type="region of interest" description="Disordered" evidence="1">
    <location>
        <begin position="494"/>
        <end position="563"/>
    </location>
</feature>
<protein>
    <submittedName>
        <fullName evidence="2">Portal vertex protein</fullName>
    </submittedName>
</protein>
<proteinExistence type="predicted"/>
<reference evidence="2" key="1">
    <citation type="submission" date="2020-05" db="EMBL/GenBank/DDBJ databases">
        <authorList>
            <person name="Chiriac C."/>
            <person name="Salcher M."/>
            <person name="Ghai R."/>
            <person name="Kavagutti S V."/>
        </authorList>
    </citation>
    <scope>NUCLEOTIDE SEQUENCE</scope>
</reference>
<sequence>MSWRKHFKIWDPETEKRGNGLGAPSPTSSKFSSYLQEVYTGQPNRVERYIQYDQMDQDSEVNAALDTIAEFCTQADEKTNLPFRVMWKEEPTDSESKIVAESLKKWCAINKMDQRIFRTFRSAIKYGDNFFLRDPETFELYWVAPNDVKRAVINEAEGRAIEQYVIGNIHPNFANKVATKPIDSVQTLASTAVTNAAGPYSTPGNYTKPGQQGGEVAIDGEHVIHITLNEGLDANWPFGGSILDSVFKIYKQKEMLEDAVIIYRVQRAPERRVFYIDTGNLPSHQAMAFVERVKNEIHQRRIPTRSGGGTQMDASYNPLSIMEDFFFAQTADGRGSKVETLPAGDNLGQIDDLRFFTNKLLRGLRIPSSYLPTGPDDTAVQYSDGRIGTAMIQEFRFNRYCRRLQGLVAPYLDKEFKTFMKNRGVNIDSSSFDIDMLEPQNFSGYREIELNNARAAVFTQLAEIPYISHRYKLQKYLGFTDDEILENERMWREENAGSDSMADSGEEAPAFGSTGLKGPSETDLDLSGNLGEPGAEGEAGAEGGETGAAASPVPGAEAPSTPA</sequence>
<dbReference type="EMBL" id="LR797824">
    <property type="protein sequence ID" value="CAB4241480.1"/>
    <property type="molecule type" value="Genomic_DNA"/>
</dbReference>
<gene>
    <name evidence="2" type="ORF">UFOVP71_18</name>
</gene>
<evidence type="ECO:0000256" key="1">
    <source>
        <dbReference type="SAM" id="MobiDB-lite"/>
    </source>
</evidence>
<dbReference type="InterPro" id="IPR010823">
    <property type="entry name" value="Portal_Gp20"/>
</dbReference>
<evidence type="ECO:0000313" key="2">
    <source>
        <dbReference type="EMBL" id="CAB4241480.1"/>
    </source>
</evidence>
<dbReference type="Pfam" id="PF07230">
    <property type="entry name" value="Portal_T4"/>
    <property type="match status" value="1"/>
</dbReference>
<accession>A0A6J5TCZ0</accession>
<organism evidence="2">
    <name type="scientific">uncultured Caudovirales phage</name>
    <dbReference type="NCBI Taxonomy" id="2100421"/>
    <lineage>
        <taxon>Viruses</taxon>
        <taxon>Duplodnaviria</taxon>
        <taxon>Heunggongvirae</taxon>
        <taxon>Uroviricota</taxon>
        <taxon>Caudoviricetes</taxon>
        <taxon>Peduoviridae</taxon>
        <taxon>Maltschvirus</taxon>
        <taxon>Maltschvirus maltsch</taxon>
    </lineage>
</organism>